<reference evidence="3 4" key="1">
    <citation type="journal article" date="2019" name="Emerg. Microbes Infect.">
        <title>Comprehensive subspecies identification of 175 nontuberculous mycobacteria species based on 7547 genomic profiles.</title>
        <authorList>
            <person name="Matsumoto Y."/>
            <person name="Kinjo T."/>
            <person name="Motooka D."/>
            <person name="Nabeya D."/>
            <person name="Jung N."/>
            <person name="Uechi K."/>
            <person name="Horii T."/>
            <person name="Iida T."/>
            <person name="Fujita J."/>
            <person name="Nakamura S."/>
        </authorList>
    </citation>
    <scope>NUCLEOTIDE SEQUENCE [LARGE SCALE GENOMIC DNA]</scope>
    <source>
        <strain evidence="3 4">JCM 30725</strain>
    </source>
</reference>
<evidence type="ECO:0000313" key="3">
    <source>
        <dbReference type="EMBL" id="GFG91951.1"/>
    </source>
</evidence>
<sequence length="322" mass="34705">MTQTNVTRPQSLSRIDPALRDAAAELGIVEFSLETLPAEREHANRVAADRAAGVDTTGVTIDDRSITGTDGQQVNLRLYRGDARSGLPVVIYAHGGAFVTGNLDSDHPQCVELARAAGCLVVSVDYRLAPEHPCPAAIDDLEAALRHVVEHSAELDVDAGRVAVMGRDAGGALVASLAQRMFDDEGPNILLQILHQPMLDSDATPSRREFQRTPGLNGQAVSRAWSHYLGHATPSGQHVPGHRANLEGLPPTFISCSAIDPCRDEAISYANRLLHAYVHTELHVFAATFNGFDSVVPSWVVSQENWALHARSLRRAFAARPA</sequence>
<dbReference type="EMBL" id="BLKZ01000001">
    <property type="protein sequence ID" value="GFG91951.1"/>
    <property type="molecule type" value="Genomic_DNA"/>
</dbReference>
<keyword evidence="1 3" id="KW-0378">Hydrolase</keyword>
<name>A0A7I9YTC8_MYCBU</name>
<evidence type="ECO:0000259" key="2">
    <source>
        <dbReference type="Pfam" id="PF07859"/>
    </source>
</evidence>
<evidence type="ECO:0000313" key="4">
    <source>
        <dbReference type="Proteomes" id="UP000465360"/>
    </source>
</evidence>
<feature type="domain" description="Alpha/beta hydrolase fold-3" evidence="2">
    <location>
        <begin position="90"/>
        <end position="292"/>
    </location>
</feature>
<evidence type="ECO:0000256" key="1">
    <source>
        <dbReference type="ARBA" id="ARBA00022801"/>
    </source>
</evidence>
<proteinExistence type="predicted"/>
<accession>A0A7I9YTC8</accession>
<dbReference type="Pfam" id="PF07859">
    <property type="entry name" value="Abhydrolase_3"/>
    <property type="match status" value="1"/>
</dbReference>
<dbReference type="PANTHER" id="PTHR48081">
    <property type="entry name" value="AB HYDROLASE SUPERFAMILY PROTEIN C4A8.06C"/>
    <property type="match status" value="1"/>
</dbReference>
<keyword evidence="4" id="KW-1185">Reference proteome</keyword>
<dbReference type="InterPro" id="IPR013094">
    <property type="entry name" value="AB_hydrolase_3"/>
</dbReference>
<dbReference type="GO" id="GO:0016787">
    <property type="term" value="F:hydrolase activity"/>
    <property type="evidence" value="ECO:0007669"/>
    <property type="project" value="UniProtKB-KW"/>
</dbReference>
<dbReference type="InterPro" id="IPR029058">
    <property type="entry name" value="AB_hydrolase_fold"/>
</dbReference>
<dbReference type="InterPro" id="IPR050300">
    <property type="entry name" value="GDXG_lipolytic_enzyme"/>
</dbReference>
<dbReference type="Proteomes" id="UP000465360">
    <property type="component" value="Unassembled WGS sequence"/>
</dbReference>
<protein>
    <submittedName>
        <fullName evidence="3">Alpha/beta hydrolase</fullName>
    </submittedName>
</protein>
<dbReference type="RefSeq" id="WP_163715785.1">
    <property type="nucleotide sequence ID" value="NZ_BLKZ01000001.1"/>
</dbReference>
<organism evidence="3 4">
    <name type="scientific">Mycobacterium bourgelatii</name>
    <dbReference type="NCBI Taxonomy" id="1273442"/>
    <lineage>
        <taxon>Bacteria</taxon>
        <taxon>Bacillati</taxon>
        <taxon>Actinomycetota</taxon>
        <taxon>Actinomycetes</taxon>
        <taxon>Mycobacteriales</taxon>
        <taxon>Mycobacteriaceae</taxon>
        <taxon>Mycobacterium</taxon>
    </lineage>
</organism>
<dbReference type="Gene3D" id="3.40.50.1820">
    <property type="entry name" value="alpha/beta hydrolase"/>
    <property type="match status" value="1"/>
</dbReference>
<dbReference type="AlphaFoldDB" id="A0A7I9YTC8"/>
<gene>
    <name evidence="3" type="ORF">MBOU_39930</name>
</gene>
<comment type="caution">
    <text evidence="3">The sequence shown here is derived from an EMBL/GenBank/DDBJ whole genome shotgun (WGS) entry which is preliminary data.</text>
</comment>
<dbReference type="PANTHER" id="PTHR48081:SF8">
    <property type="entry name" value="ALPHA_BETA HYDROLASE FOLD-3 DOMAIN-CONTAINING PROTEIN-RELATED"/>
    <property type="match status" value="1"/>
</dbReference>
<dbReference type="SUPFAM" id="SSF53474">
    <property type="entry name" value="alpha/beta-Hydrolases"/>
    <property type="match status" value="1"/>
</dbReference>